<evidence type="ECO:0000313" key="17">
    <source>
        <dbReference type="EMBL" id="KIM47292.1"/>
    </source>
</evidence>
<keyword evidence="13" id="KW-0175">Coiled coil</keyword>
<dbReference type="STRING" id="686832.A0A0C2Z250"/>
<dbReference type="InterPro" id="IPR006575">
    <property type="entry name" value="RWD_dom"/>
</dbReference>
<dbReference type="Gene3D" id="3.30.200.20">
    <property type="entry name" value="Phosphorylase Kinase, domain 1"/>
    <property type="match status" value="1"/>
</dbReference>
<dbReference type="InterPro" id="IPR016255">
    <property type="entry name" value="Gcn2"/>
</dbReference>
<dbReference type="PROSITE" id="PS00107">
    <property type="entry name" value="PROTEIN_KINASE_ATP"/>
    <property type="match status" value="1"/>
</dbReference>
<feature type="domain" description="Protein kinase" evidence="15">
    <location>
        <begin position="229"/>
        <end position="530"/>
    </location>
</feature>
<feature type="coiled-coil region" evidence="13">
    <location>
        <begin position="135"/>
        <end position="177"/>
    </location>
</feature>
<keyword evidence="4 11" id="KW-0547">Nucleotide-binding</keyword>
<dbReference type="GO" id="GO:1990625">
    <property type="term" value="P:negative regulation of cytoplasmic translational initiation in response to stress"/>
    <property type="evidence" value="ECO:0007669"/>
    <property type="project" value="TreeGrafter"/>
</dbReference>
<dbReference type="GO" id="GO:0009893">
    <property type="term" value="P:positive regulation of metabolic process"/>
    <property type="evidence" value="ECO:0007669"/>
    <property type="project" value="UniProtKB-ARBA"/>
</dbReference>
<reference evidence="18" key="2">
    <citation type="submission" date="2015-01" db="EMBL/GenBank/DDBJ databases">
        <title>Evolutionary Origins and Diversification of the Mycorrhizal Mutualists.</title>
        <authorList>
            <consortium name="DOE Joint Genome Institute"/>
            <consortium name="Mycorrhizal Genomics Consortium"/>
            <person name="Kohler A."/>
            <person name="Kuo A."/>
            <person name="Nagy L.G."/>
            <person name="Floudas D."/>
            <person name="Copeland A."/>
            <person name="Barry K.W."/>
            <person name="Cichocki N."/>
            <person name="Veneault-Fourrey C."/>
            <person name="LaButti K."/>
            <person name="Lindquist E.A."/>
            <person name="Lipzen A."/>
            <person name="Lundell T."/>
            <person name="Morin E."/>
            <person name="Murat C."/>
            <person name="Riley R."/>
            <person name="Ohm R."/>
            <person name="Sun H."/>
            <person name="Tunlid A."/>
            <person name="Henrissat B."/>
            <person name="Grigoriev I.V."/>
            <person name="Hibbett D.S."/>
            <person name="Martin F."/>
        </authorList>
    </citation>
    <scope>NUCLEOTIDE SEQUENCE [LARGE SCALE GENOMIC DNA]</scope>
    <source>
        <strain evidence="18">h7</strain>
    </source>
</reference>
<feature type="compositionally biased region" description="Acidic residues" evidence="14">
    <location>
        <begin position="706"/>
        <end position="721"/>
    </location>
</feature>
<feature type="active site" description="Proton acceptor" evidence="10">
    <location>
        <position position="810"/>
    </location>
</feature>
<sequence length="1596" mass="178030">MDPTEESQTLEITALQSIYPDEFIQVPPPKAWKGASRLHEFIIRVSHPDPDHASKISFHLHVKFPKTYPRLACPTFNIEKPIKGINDTQAAKLLQSINAEAQKLKGFEMVFSIITFCQDWMQHITPPVEVGSLALQMNQRAMDEEKARRQREMEEALEEEERANRAAQELGAQIEADMLAKELQYKARKRANSEATEVPASSASAYGDVDTLTESFSEMDLGNGVHFNTVKLFHPRTSHLGLVYMADPIVDDMKGPTVPLELYVVNFQSHYYTTTQGRKKLSSVESEIRNLITIRHPKLLSIYAVKLNLPHSSGPPQLMVLMEQAPALTMHDVLQDCESLREDRASDYVGQILAALSSIHHSGLVHRGITTRCVGLASNDNPNQPKSIKLCKATFHTRLLDLHRSNSFGPHTPVPLEEPLGGGWVSRDVQNESSLLYTRQRDIHDVGIVLAQMLMGLDVVTRVQDPRTAIQASSISPVMARQLMIMLEPPKKSTVSCDSLLSDMNGVMQLQSPNLTARGSIQFSLSDPKTPLPFQFGSPEGPDYFRLHMQSPRAKQTSRWKEDWVELELLGKGAFGSVVKARNKIDSRIYAVKKIRLKTMQSDTKIFREVNALSRLSHRNIVRYYTTWVETFEPTSTAHSEDSSTDESTTEGDNDGMTSVPDHDNASERHLPVNGGFHLNVEDFDDVSVSRSSFPSIHFGRSSSPGEEEADSTSSGEDGDDFASLFASSLGKSKSQSQQSMVVIPSGKKKGPPTSPAVSRTLYIQMEFVERQTLRERVDEGISEDEAWRLFQQTVDALVHMSTLNILHRDIKLTNIFIDAKGDCKVGDFGLATSSLAAVDPSDVASPSITLEADMTLEVGTRLYIAPEVQARRRGRGPRDHSKADMYSLGIVFFEMNFKFNTGAERIAVLEDLRKPSIIFPSSWDPHRNRQREIIIWLLQHDPEKRPSALELSQSPLLPAPLEDEYFKGALQMMAKPDSAHHQTALATLFKQPPRPSRAFIYDLEAEFPEYASLNETVQDRLAAIFHLHGAVDMEPPLLMPITDPEEAKNQATFIDRYGDIVALPNNILVAFARLAARESIRRIKRYHIMNVFRPSPVAGHPKFTKAALFDIISPDLDHGPLAAGAELIAVANDVLESFPTLSQNYDIHISHSKIVEIGLNRVPADIRSGVIEVIHQSKSTPAQKRASLLKKGLLRSTADELEILAEVEEEVDDTVARLDKVSPSTAALMQIPIQEVRDTIKLAHAAGVGRQIFFHPLMLGSHHTHFKDGIIVEVVKRNKHTDILAAGGRYDNLIARFHPTKQKPEPVCALGIQIAVEKITAALASFQSASIKTLVKEERSFGFWSPRRCDVYVVSYNPGYLQDRLEVVAYLWKHGISADLMYESGLPDGEHENHLDICAREGILFTVYPRPRTGRNLPAFKVKSILKGTEVDLSRQELAGWLQHQIADQKRTDVTTSGAAVITETALNIPIIKDTAAAPDVQLVLPDPRKQRKQSKQLYLEKAFERYDAIKNSFQNGMHVLAVEVAPVHFDAMVKSSAWITDEEAWKAIAAMFPPGHSGYAQSVREAAAKRKSEGHAYVLLHSVREDRAQLVAIN</sequence>
<proteinExistence type="inferred from homology"/>
<dbReference type="Gene3D" id="3.40.50.800">
    <property type="entry name" value="Anticodon-binding domain"/>
    <property type="match status" value="1"/>
</dbReference>
<evidence type="ECO:0000256" key="3">
    <source>
        <dbReference type="ARBA" id="ARBA00022679"/>
    </source>
</evidence>
<dbReference type="PANTHER" id="PTHR11042">
    <property type="entry name" value="EUKARYOTIC TRANSLATION INITIATION FACTOR 2-ALPHA KINASE EIF2-ALPHA KINASE -RELATED"/>
    <property type="match status" value="1"/>
</dbReference>
<dbReference type="InterPro" id="IPR024435">
    <property type="entry name" value="HisRS-related_dom"/>
</dbReference>
<dbReference type="PANTHER" id="PTHR11042:SF136">
    <property type="entry name" value="EIF-2-ALPHA KINASE GCN2"/>
    <property type="match status" value="1"/>
</dbReference>
<evidence type="ECO:0000313" key="18">
    <source>
        <dbReference type="Proteomes" id="UP000053424"/>
    </source>
</evidence>
<evidence type="ECO:0000256" key="11">
    <source>
        <dbReference type="PIRSR" id="PIRSR000660-2"/>
    </source>
</evidence>
<dbReference type="SMART" id="SM00220">
    <property type="entry name" value="S_TKc"/>
    <property type="match status" value="1"/>
</dbReference>
<evidence type="ECO:0000259" key="16">
    <source>
        <dbReference type="PROSITE" id="PS50908"/>
    </source>
</evidence>
<dbReference type="CDD" id="cd14046">
    <property type="entry name" value="STKc_EIF2AK4_GCN2_rpt2"/>
    <property type="match status" value="1"/>
</dbReference>
<accession>A0A0C2Z250</accession>
<evidence type="ECO:0000256" key="9">
    <source>
        <dbReference type="ARBA" id="ARBA00048679"/>
    </source>
</evidence>
<dbReference type="InterPro" id="IPR016135">
    <property type="entry name" value="UBQ-conjugating_enzyme/RWD"/>
</dbReference>
<feature type="region of interest" description="Disordered" evidence="14">
    <location>
        <begin position="695"/>
        <end position="757"/>
    </location>
</feature>
<dbReference type="EC" id="2.7.11.1" evidence="1"/>
<name>A0A0C2Z250_HEBCY</name>
<dbReference type="PIRSF" id="PIRSF000660">
    <property type="entry name" value="Ser/Thr_PK_GCN2"/>
    <property type="match status" value="1"/>
</dbReference>
<dbReference type="GO" id="GO:0005524">
    <property type="term" value="F:ATP binding"/>
    <property type="evidence" value="ECO:0007669"/>
    <property type="project" value="UniProtKB-UniRule"/>
</dbReference>
<comment type="catalytic activity">
    <reaction evidence="9">
        <text>L-seryl-[protein] + ATP = O-phospho-L-seryl-[protein] + ADP + H(+)</text>
        <dbReference type="Rhea" id="RHEA:17989"/>
        <dbReference type="Rhea" id="RHEA-COMP:9863"/>
        <dbReference type="Rhea" id="RHEA-COMP:11604"/>
        <dbReference type="ChEBI" id="CHEBI:15378"/>
        <dbReference type="ChEBI" id="CHEBI:29999"/>
        <dbReference type="ChEBI" id="CHEBI:30616"/>
        <dbReference type="ChEBI" id="CHEBI:83421"/>
        <dbReference type="ChEBI" id="CHEBI:456216"/>
        <dbReference type="EC" id="2.7.11.1"/>
    </reaction>
</comment>
<dbReference type="InterPro" id="IPR050339">
    <property type="entry name" value="CC_SR_Kinase"/>
</dbReference>
<dbReference type="Gene3D" id="3.10.110.10">
    <property type="entry name" value="Ubiquitin Conjugating Enzyme"/>
    <property type="match status" value="1"/>
</dbReference>
<feature type="binding site" evidence="11">
    <location>
        <begin position="570"/>
        <end position="578"/>
    </location>
    <ligand>
        <name>ATP</name>
        <dbReference type="ChEBI" id="CHEBI:30616"/>
    </ligand>
</feature>
<dbReference type="InterPro" id="IPR045864">
    <property type="entry name" value="aa-tRNA-synth_II/BPL/LPL"/>
</dbReference>
<dbReference type="EMBL" id="KN831770">
    <property type="protein sequence ID" value="KIM47292.1"/>
    <property type="molecule type" value="Genomic_DNA"/>
</dbReference>
<dbReference type="GO" id="GO:0004694">
    <property type="term" value="F:eukaryotic translation initiation factor 2alpha kinase activity"/>
    <property type="evidence" value="ECO:0007669"/>
    <property type="project" value="InterPro"/>
</dbReference>
<feature type="domain" description="Protein kinase" evidence="15">
    <location>
        <begin position="564"/>
        <end position="958"/>
    </location>
</feature>
<dbReference type="InterPro" id="IPR011009">
    <property type="entry name" value="Kinase-like_dom_sf"/>
</dbReference>
<dbReference type="OrthoDB" id="341578at2759"/>
<dbReference type="CDD" id="cd23823">
    <property type="entry name" value="RWD_GCN2"/>
    <property type="match status" value="1"/>
</dbReference>
<dbReference type="PROSITE" id="PS50908">
    <property type="entry name" value="RWD"/>
    <property type="match status" value="1"/>
</dbReference>
<protein>
    <recommendedName>
        <fullName evidence="1">non-specific serine/threonine protein kinase</fullName>
        <ecNumber evidence="1">2.7.11.1</ecNumber>
    </recommendedName>
</protein>
<feature type="binding site" evidence="12">
    <location>
        <position position="594"/>
    </location>
    <ligand>
        <name>ATP</name>
        <dbReference type="ChEBI" id="CHEBI:30616"/>
    </ligand>
</feature>
<feature type="compositionally biased region" description="Low complexity" evidence="14">
    <location>
        <begin position="728"/>
        <end position="740"/>
    </location>
</feature>
<gene>
    <name evidence="17" type="ORF">M413DRAFT_23512</name>
</gene>
<reference evidence="17 18" key="1">
    <citation type="submission" date="2014-04" db="EMBL/GenBank/DDBJ databases">
        <authorList>
            <consortium name="DOE Joint Genome Institute"/>
            <person name="Kuo A."/>
            <person name="Gay G."/>
            <person name="Dore J."/>
            <person name="Kohler A."/>
            <person name="Nagy L.G."/>
            <person name="Floudas D."/>
            <person name="Copeland A."/>
            <person name="Barry K.W."/>
            <person name="Cichocki N."/>
            <person name="Veneault-Fourrey C."/>
            <person name="LaButti K."/>
            <person name="Lindquist E.A."/>
            <person name="Lipzen A."/>
            <person name="Lundell T."/>
            <person name="Morin E."/>
            <person name="Murat C."/>
            <person name="Sun H."/>
            <person name="Tunlid A."/>
            <person name="Henrissat B."/>
            <person name="Grigoriev I.V."/>
            <person name="Hibbett D.S."/>
            <person name="Martin F."/>
            <person name="Nordberg H.P."/>
            <person name="Cantor M.N."/>
            <person name="Hua S.X."/>
        </authorList>
    </citation>
    <scope>NUCLEOTIDE SEQUENCE [LARGE SCALE GENOMIC DNA]</scope>
    <source>
        <strain evidence="18">h7</strain>
    </source>
</reference>
<dbReference type="SUPFAM" id="SSF56112">
    <property type="entry name" value="Protein kinase-like (PK-like)"/>
    <property type="match status" value="2"/>
</dbReference>
<comment type="catalytic activity">
    <reaction evidence="8">
        <text>L-threonyl-[protein] + ATP = O-phospho-L-threonyl-[protein] + ADP + H(+)</text>
        <dbReference type="Rhea" id="RHEA:46608"/>
        <dbReference type="Rhea" id="RHEA-COMP:11060"/>
        <dbReference type="Rhea" id="RHEA-COMP:11605"/>
        <dbReference type="ChEBI" id="CHEBI:15378"/>
        <dbReference type="ChEBI" id="CHEBI:30013"/>
        <dbReference type="ChEBI" id="CHEBI:30616"/>
        <dbReference type="ChEBI" id="CHEBI:61977"/>
        <dbReference type="ChEBI" id="CHEBI:456216"/>
        <dbReference type="EC" id="2.7.11.1"/>
    </reaction>
</comment>
<dbReference type="InterPro" id="IPR017441">
    <property type="entry name" value="Protein_kinase_ATP_BS"/>
</dbReference>
<evidence type="ECO:0000256" key="2">
    <source>
        <dbReference type="ARBA" id="ARBA00022527"/>
    </source>
</evidence>
<keyword evidence="5" id="KW-0418">Kinase</keyword>
<dbReference type="GO" id="GO:0005829">
    <property type="term" value="C:cytosol"/>
    <property type="evidence" value="ECO:0007669"/>
    <property type="project" value="TreeGrafter"/>
</dbReference>
<feature type="compositionally biased region" description="Acidic residues" evidence="14">
    <location>
        <begin position="643"/>
        <end position="654"/>
    </location>
</feature>
<evidence type="ECO:0000256" key="14">
    <source>
        <dbReference type="SAM" id="MobiDB-lite"/>
    </source>
</evidence>
<dbReference type="GO" id="GO:0005634">
    <property type="term" value="C:nucleus"/>
    <property type="evidence" value="ECO:0007669"/>
    <property type="project" value="TreeGrafter"/>
</dbReference>
<evidence type="ECO:0000256" key="12">
    <source>
        <dbReference type="PROSITE-ProRule" id="PRU10141"/>
    </source>
</evidence>
<evidence type="ECO:0000256" key="13">
    <source>
        <dbReference type="SAM" id="Coils"/>
    </source>
</evidence>
<dbReference type="InterPro" id="IPR000719">
    <property type="entry name" value="Prot_kinase_dom"/>
</dbReference>
<feature type="binding site" evidence="11">
    <location>
        <position position="593"/>
    </location>
    <ligand>
        <name>ATP</name>
        <dbReference type="ChEBI" id="CHEBI:30616"/>
    </ligand>
</feature>
<dbReference type="Pfam" id="PF05773">
    <property type="entry name" value="RWD"/>
    <property type="match status" value="1"/>
</dbReference>
<feature type="compositionally biased region" description="Basic and acidic residues" evidence="14">
    <location>
        <begin position="661"/>
        <end position="671"/>
    </location>
</feature>
<keyword evidence="2" id="KW-0723">Serine/threonine-protein kinase</keyword>
<dbReference type="Pfam" id="PF12745">
    <property type="entry name" value="HGTP_anticodon2"/>
    <property type="match status" value="1"/>
</dbReference>
<dbReference type="Pfam" id="PF13393">
    <property type="entry name" value="tRNA-synt_His"/>
    <property type="match status" value="1"/>
</dbReference>
<organism evidence="17 18">
    <name type="scientific">Hebeloma cylindrosporum</name>
    <dbReference type="NCBI Taxonomy" id="76867"/>
    <lineage>
        <taxon>Eukaryota</taxon>
        <taxon>Fungi</taxon>
        <taxon>Dikarya</taxon>
        <taxon>Basidiomycota</taxon>
        <taxon>Agaricomycotina</taxon>
        <taxon>Agaricomycetes</taxon>
        <taxon>Agaricomycetidae</taxon>
        <taxon>Agaricales</taxon>
        <taxon>Agaricineae</taxon>
        <taxon>Hymenogastraceae</taxon>
        <taxon>Hebeloma</taxon>
    </lineage>
</organism>
<evidence type="ECO:0000256" key="7">
    <source>
        <dbReference type="ARBA" id="ARBA00037982"/>
    </source>
</evidence>
<dbReference type="SUPFAM" id="SSF54495">
    <property type="entry name" value="UBC-like"/>
    <property type="match status" value="1"/>
</dbReference>
<evidence type="ECO:0000256" key="8">
    <source>
        <dbReference type="ARBA" id="ARBA00047899"/>
    </source>
</evidence>
<dbReference type="PROSITE" id="PS50011">
    <property type="entry name" value="PROTEIN_KINASE_DOM"/>
    <property type="match status" value="2"/>
</dbReference>
<evidence type="ECO:0000256" key="1">
    <source>
        <dbReference type="ARBA" id="ARBA00012513"/>
    </source>
</evidence>
<dbReference type="InterPro" id="IPR036621">
    <property type="entry name" value="Anticodon-bd_dom_sf"/>
</dbReference>
<evidence type="ECO:0000256" key="10">
    <source>
        <dbReference type="PIRSR" id="PIRSR000660-1"/>
    </source>
</evidence>
<evidence type="ECO:0000259" key="15">
    <source>
        <dbReference type="PROSITE" id="PS50011"/>
    </source>
</evidence>
<dbReference type="Gene3D" id="1.10.510.10">
    <property type="entry name" value="Transferase(Phosphotransferase) domain 1"/>
    <property type="match status" value="2"/>
</dbReference>
<evidence type="ECO:0000256" key="6">
    <source>
        <dbReference type="ARBA" id="ARBA00022840"/>
    </source>
</evidence>
<dbReference type="Gene3D" id="3.30.930.10">
    <property type="entry name" value="Bira Bifunctional Protein, Domain 2"/>
    <property type="match status" value="1"/>
</dbReference>
<keyword evidence="6 11" id="KW-0067">ATP-binding</keyword>
<keyword evidence="3" id="KW-0808">Transferase</keyword>
<dbReference type="SUPFAM" id="SSF55681">
    <property type="entry name" value="Class II aaRS and biotin synthetases"/>
    <property type="match status" value="1"/>
</dbReference>
<dbReference type="FunFam" id="3.10.110.10:FF:000050">
    <property type="entry name" value="eIF-2-alpha kinase GCN2"/>
    <property type="match status" value="1"/>
</dbReference>
<feature type="region of interest" description="Disordered" evidence="14">
    <location>
        <begin position="635"/>
        <end position="674"/>
    </location>
</feature>
<evidence type="ECO:0000256" key="4">
    <source>
        <dbReference type="ARBA" id="ARBA00022741"/>
    </source>
</evidence>
<dbReference type="PROSITE" id="PS00108">
    <property type="entry name" value="PROTEIN_KINASE_ST"/>
    <property type="match status" value="1"/>
</dbReference>
<comment type="similarity">
    <text evidence="7">Belongs to the protein kinase superfamily. Ser/Thr protein kinase family. GCN2 subfamily.</text>
</comment>
<dbReference type="Pfam" id="PF00069">
    <property type="entry name" value="Pkinase"/>
    <property type="match status" value="3"/>
</dbReference>
<dbReference type="InterPro" id="IPR008271">
    <property type="entry name" value="Ser/Thr_kinase_AS"/>
</dbReference>
<keyword evidence="18" id="KW-1185">Reference proteome</keyword>
<dbReference type="GO" id="GO:0000077">
    <property type="term" value="P:DNA damage checkpoint signaling"/>
    <property type="evidence" value="ECO:0007669"/>
    <property type="project" value="InterPro"/>
</dbReference>
<evidence type="ECO:0000256" key="5">
    <source>
        <dbReference type="ARBA" id="ARBA00022777"/>
    </source>
</evidence>
<feature type="domain" description="RWD" evidence="16">
    <location>
        <begin position="10"/>
        <end position="124"/>
    </location>
</feature>
<dbReference type="InterPro" id="IPR041715">
    <property type="entry name" value="HisRS-like_core"/>
</dbReference>
<dbReference type="SMART" id="SM00591">
    <property type="entry name" value="RWD"/>
    <property type="match status" value="1"/>
</dbReference>
<dbReference type="Proteomes" id="UP000053424">
    <property type="component" value="Unassembled WGS sequence"/>
</dbReference>
<dbReference type="HOGENOM" id="CLU_001222_2_0_1"/>